<gene>
    <name evidence="1" type="ORF">Poly59_56490</name>
</gene>
<organism evidence="1 2">
    <name type="scientific">Rubripirellula reticaptiva</name>
    <dbReference type="NCBI Taxonomy" id="2528013"/>
    <lineage>
        <taxon>Bacteria</taxon>
        <taxon>Pseudomonadati</taxon>
        <taxon>Planctomycetota</taxon>
        <taxon>Planctomycetia</taxon>
        <taxon>Pirellulales</taxon>
        <taxon>Pirellulaceae</taxon>
        <taxon>Rubripirellula</taxon>
    </lineage>
</organism>
<accession>A0A5C6EGH1</accession>
<comment type="caution">
    <text evidence="1">The sequence shown here is derived from an EMBL/GenBank/DDBJ whole genome shotgun (WGS) entry which is preliminary data.</text>
</comment>
<evidence type="ECO:0000313" key="2">
    <source>
        <dbReference type="Proteomes" id="UP000317977"/>
    </source>
</evidence>
<dbReference type="Proteomes" id="UP000317977">
    <property type="component" value="Unassembled WGS sequence"/>
</dbReference>
<protein>
    <submittedName>
        <fullName evidence="1">Uncharacterized protein</fullName>
    </submittedName>
</protein>
<dbReference type="AlphaFoldDB" id="A0A5C6EGH1"/>
<evidence type="ECO:0000313" key="1">
    <source>
        <dbReference type="EMBL" id="TWU46676.1"/>
    </source>
</evidence>
<dbReference type="EMBL" id="SJPX01000006">
    <property type="protein sequence ID" value="TWU46676.1"/>
    <property type="molecule type" value="Genomic_DNA"/>
</dbReference>
<dbReference type="OrthoDB" id="290564at2"/>
<sequence length="85" mass="9577">MNQGLVYFNQDCSVCGRGMRVRIELLGKEIACAHCSAITVASDNVDHPWAGSDRFQKIDRKELRELAFSEHSHDIRHVSCSSIET</sequence>
<reference evidence="1 2" key="1">
    <citation type="submission" date="2019-02" db="EMBL/GenBank/DDBJ databases">
        <title>Deep-cultivation of Planctomycetes and their phenomic and genomic characterization uncovers novel biology.</title>
        <authorList>
            <person name="Wiegand S."/>
            <person name="Jogler M."/>
            <person name="Boedeker C."/>
            <person name="Pinto D."/>
            <person name="Vollmers J."/>
            <person name="Rivas-Marin E."/>
            <person name="Kohn T."/>
            <person name="Peeters S.H."/>
            <person name="Heuer A."/>
            <person name="Rast P."/>
            <person name="Oberbeckmann S."/>
            <person name="Bunk B."/>
            <person name="Jeske O."/>
            <person name="Meyerdierks A."/>
            <person name="Storesund J.E."/>
            <person name="Kallscheuer N."/>
            <person name="Luecker S."/>
            <person name="Lage O.M."/>
            <person name="Pohl T."/>
            <person name="Merkel B.J."/>
            <person name="Hornburger P."/>
            <person name="Mueller R.-W."/>
            <person name="Bruemmer F."/>
            <person name="Labrenz M."/>
            <person name="Spormann A.M."/>
            <person name="Op Den Camp H."/>
            <person name="Overmann J."/>
            <person name="Amann R."/>
            <person name="Jetten M.S.M."/>
            <person name="Mascher T."/>
            <person name="Medema M.H."/>
            <person name="Devos D.P."/>
            <person name="Kaster A.-K."/>
            <person name="Ovreas L."/>
            <person name="Rohde M."/>
            <person name="Galperin M.Y."/>
            <person name="Jogler C."/>
        </authorList>
    </citation>
    <scope>NUCLEOTIDE SEQUENCE [LARGE SCALE GENOMIC DNA]</scope>
    <source>
        <strain evidence="1 2">Poly59</strain>
    </source>
</reference>
<dbReference type="RefSeq" id="WP_146537164.1">
    <property type="nucleotide sequence ID" value="NZ_SJPX01000006.1"/>
</dbReference>
<proteinExistence type="predicted"/>
<keyword evidence="2" id="KW-1185">Reference proteome</keyword>
<name>A0A5C6EGH1_9BACT</name>